<organism evidence="2 3">
    <name type="scientific">Xenopus laevis</name>
    <name type="common">African clawed frog</name>
    <dbReference type="NCBI Taxonomy" id="8355"/>
    <lineage>
        <taxon>Eukaryota</taxon>
        <taxon>Metazoa</taxon>
        <taxon>Chordata</taxon>
        <taxon>Craniata</taxon>
        <taxon>Vertebrata</taxon>
        <taxon>Euteleostomi</taxon>
        <taxon>Amphibia</taxon>
        <taxon>Batrachia</taxon>
        <taxon>Anura</taxon>
        <taxon>Pipoidea</taxon>
        <taxon>Pipidae</taxon>
        <taxon>Xenopodinae</taxon>
        <taxon>Xenopus</taxon>
        <taxon>Xenopus</taxon>
    </lineage>
</organism>
<reference evidence="3" key="1">
    <citation type="submission" date="2025-08" db="UniProtKB">
        <authorList>
            <consortium name="RefSeq"/>
        </authorList>
    </citation>
    <scope>IDENTIFICATION</scope>
    <source>
        <strain evidence="3">J_2021</strain>
        <tissue evidence="3">Erythrocytes</tissue>
    </source>
</reference>
<evidence type="ECO:0000313" key="3">
    <source>
        <dbReference type="RefSeq" id="XP_018089316.1"/>
    </source>
</evidence>
<feature type="region of interest" description="Disordered" evidence="1">
    <location>
        <begin position="141"/>
        <end position="162"/>
    </location>
</feature>
<evidence type="ECO:0000256" key="1">
    <source>
        <dbReference type="SAM" id="MobiDB-lite"/>
    </source>
</evidence>
<dbReference type="RefSeq" id="XP_018089316.1">
    <property type="nucleotide sequence ID" value="XM_018233827.2"/>
</dbReference>
<feature type="compositionally biased region" description="Basic and acidic residues" evidence="1">
    <location>
        <begin position="39"/>
        <end position="49"/>
    </location>
</feature>
<evidence type="ECO:0000313" key="2">
    <source>
        <dbReference type="Proteomes" id="UP000186698"/>
    </source>
</evidence>
<name>A0A8J0TQ29_XENLA</name>
<accession>A0A8J0TQ29</accession>
<dbReference type="KEGG" id="xla:108700642"/>
<proteinExistence type="predicted"/>
<sequence>MRKKSAFLAKCREAEAKNPGACVGTGKRAVKSRVQMKSLEAKKPSERKSLQRKVKALSAAGKKESAKHGNSTVPGGEAGGPTQAMDSVTALPVSAESTSAITAGEFGQDTGEGNSSLAIVLAMEAAIMEEAACLSIGEALENKPSSDSSSRPAKGAHEPESATEGLCCITNMAAGKAGGPAELEEDCKLLAESIAEETLRGNECAVPADKARREVPVSTLATSPVLQVRLQTPSGQ</sequence>
<dbReference type="GeneID" id="108700642"/>
<dbReference type="AlphaFoldDB" id="A0A8J0TQ29"/>
<keyword evidence="2" id="KW-1185">Reference proteome</keyword>
<dbReference type="Proteomes" id="UP000186698">
    <property type="component" value="Chromosome 8S"/>
</dbReference>
<feature type="region of interest" description="Disordered" evidence="1">
    <location>
        <begin position="34"/>
        <end position="82"/>
    </location>
</feature>
<gene>
    <name evidence="3" type="primary">LOC108700642</name>
</gene>
<protein>
    <submittedName>
        <fullName evidence="3">Uncharacterized protein LOC108700642</fullName>
    </submittedName>
</protein>